<protein>
    <recommendedName>
        <fullName evidence="5">Porin domain-containing protein</fullName>
    </recommendedName>
</protein>
<dbReference type="Gene3D" id="2.40.160.10">
    <property type="entry name" value="Porin"/>
    <property type="match status" value="1"/>
</dbReference>
<dbReference type="RefSeq" id="WP_102522343.1">
    <property type="nucleotide sequence ID" value="NZ_LT960611.1"/>
</dbReference>
<feature type="signal peptide" evidence="4">
    <location>
        <begin position="1"/>
        <end position="21"/>
    </location>
</feature>
<dbReference type="KEGG" id="vta:A1747"/>
<dbReference type="PANTHER" id="PTHR34501:SF2">
    <property type="entry name" value="OUTER MEMBRANE PORIN F-RELATED"/>
    <property type="match status" value="1"/>
</dbReference>
<keyword evidence="3" id="KW-0472">Membrane</keyword>
<feature type="domain" description="Porin" evidence="5">
    <location>
        <begin position="11"/>
        <end position="319"/>
    </location>
</feature>
<evidence type="ECO:0000256" key="2">
    <source>
        <dbReference type="ARBA" id="ARBA00022729"/>
    </source>
</evidence>
<name>A0A2N8ZCV9_9VIBR</name>
<accession>A0A2N8ZCV9</accession>
<dbReference type="GO" id="GO:0009279">
    <property type="term" value="C:cell outer membrane"/>
    <property type="evidence" value="ECO:0007669"/>
    <property type="project" value="UniProtKB-SubCell"/>
</dbReference>
<sequence>MKKTLLAVVLPSLIFAGSATAASIYKSEEGNAEFYGQLRTELKKKPNKEVTLGAGSSRAGVKAEYQLAEDIKVFGKVEFGLQGSGDYVMKNRLHYAGVSGDFGKITIGRQWIVSDDTYGADYSYFFGGSGMRHATLSGARHDSLIKYNYTHDSFWVAANYGLDQDDAHQELAELYAGTSFGDLSVHVGGGKNTSKGHKVGSDESDPANVKDVTADLRNTFFEGTIEYKFGDAQIGATYYNALVEDLSSPAQIDENAFSLAGMYSITEKATVYSGVEYVSQKTSGLDTEDGDGKNLYLGTVYKFNSWARIYGEVGHGKGTTTGFTNRGSDSFVGPTSVKDGETNFAIGARLYW</sequence>
<dbReference type="Pfam" id="PF13609">
    <property type="entry name" value="Porin_4"/>
    <property type="match status" value="1"/>
</dbReference>
<evidence type="ECO:0000259" key="5">
    <source>
        <dbReference type="Pfam" id="PF13609"/>
    </source>
</evidence>
<dbReference type="CDD" id="cd00342">
    <property type="entry name" value="gram_neg_porins"/>
    <property type="match status" value="1"/>
</dbReference>
<comment type="subcellular location">
    <subcellularLocation>
        <location evidence="1">Cell outer membrane</location>
        <topology evidence="1">Multi-pass membrane protein</topology>
    </subcellularLocation>
</comment>
<evidence type="ECO:0000256" key="3">
    <source>
        <dbReference type="ARBA" id="ARBA00023136"/>
    </source>
</evidence>
<dbReference type="GO" id="GO:0015288">
    <property type="term" value="F:porin activity"/>
    <property type="evidence" value="ECO:0007669"/>
    <property type="project" value="InterPro"/>
</dbReference>
<keyword evidence="7" id="KW-1185">Reference proteome</keyword>
<feature type="chain" id="PRO_5014724899" description="Porin domain-containing protein" evidence="4">
    <location>
        <begin position="22"/>
        <end position="352"/>
    </location>
</feature>
<evidence type="ECO:0000256" key="4">
    <source>
        <dbReference type="SAM" id="SignalP"/>
    </source>
</evidence>
<proteinExistence type="predicted"/>
<dbReference type="InterPro" id="IPR033900">
    <property type="entry name" value="Gram_neg_porin_domain"/>
</dbReference>
<dbReference type="EMBL" id="LT960611">
    <property type="protein sequence ID" value="SON49726.1"/>
    <property type="molecule type" value="Genomic_DNA"/>
</dbReference>
<dbReference type="InterPro" id="IPR050298">
    <property type="entry name" value="Gram-neg_bact_OMP"/>
</dbReference>
<evidence type="ECO:0000256" key="1">
    <source>
        <dbReference type="ARBA" id="ARBA00004571"/>
    </source>
</evidence>
<evidence type="ECO:0000313" key="6">
    <source>
        <dbReference type="EMBL" id="SON49726.1"/>
    </source>
</evidence>
<reference evidence="6 7" key="1">
    <citation type="submission" date="2017-10" db="EMBL/GenBank/DDBJ databases">
        <authorList>
            <person name="Banno H."/>
            <person name="Chua N.-H."/>
        </authorList>
    </citation>
    <scope>NUCLEOTIDE SEQUENCE [LARGE SCALE GENOMIC DNA]</scope>
    <source>
        <strain evidence="6">Vibrio tapetis CECT4600</strain>
    </source>
</reference>
<keyword evidence="2 4" id="KW-0732">Signal</keyword>
<dbReference type="OrthoDB" id="5904191at2"/>
<dbReference type="Proteomes" id="UP000235828">
    <property type="component" value="Chromosome A"/>
</dbReference>
<evidence type="ECO:0000313" key="7">
    <source>
        <dbReference type="Proteomes" id="UP000235828"/>
    </source>
</evidence>
<dbReference type="PANTHER" id="PTHR34501">
    <property type="entry name" value="PROTEIN YDDL-RELATED"/>
    <property type="match status" value="1"/>
</dbReference>
<dbReference type="InterPro" id="IPR023614">
    <property type="entry name" value="Porin_dom_sf"/>
</dbReference>
<dbReference type="SUPFAM" id="SSF56935">
    <property type="entry name" value="Porins"/>
    <property type="match status" value="1"/>
</dbReference>
<gene>
    <name evidence="6" type="ORF">VTAP4600_A1747</name>
</gene>
<organism evidence="6 7">
    <name type="scientific">Vibrio tapetis subsp. tapetis</name>
    <dbReference type="NCBI Taxonomy" id="1671868"/>
    <lineage>
        <taxon>Bacteria</taxon>
        <taxon>Pseudomonadati</taxon>
        <taxon>Pseudomonadota</taxon>
        <taxon>Gammaproteobacteria</taxon>
        <taxon>Vibrionales</taxon>
        <taxon>Vibrionaceae</taxon>
        <taxon>Vibrio</taxon>
    </lineage>
</organism>
<dbReference type="AlphaFoldDB" id="A0A2N8ZCV9"/>